<reference evidence="1 2" key="1">
    <citation type="submission" date="2016-10" db="EMBL/GenBank/DDBJ databases">
        <authorList>
            <person name="Varghese N."/>
            <person name="Submissions S."/>
        </authorList>
    </citation>
    <scope>NUCLEOTIDE SEQUENCE [LARGE SCALE GENOMIC DNA]</scope>
    <source>
        <strain evidence="1 2">CGMCC 1.12102</strain>
    </source>
</reference>
<dbReference type="AlphaFoldDB" id="A0A1G4XJJ8"/>
<dbReference type="RefSeq" id="WP_017455857.1">
    <property type="nucleotide sequence ID" value="NZ_FMUI01000002.1"/>
</dbReference>
<dbReference type="GeneID" id="23844903"/>
<protein>
    <recommendedName>
        <fullName evidence="3">DUF4435 domain-containing protein</fullName>
    </recommendedName>
</protein>
<gene>
    <name evidence="1" type="ORF">SAMN02927897_01001</name>
</gene>
<evidence type="ECO:0000313" key="1">
    <source>
        <dbReference type="EMBL" id="SCX41275.1"/>
    </source>
</evidence>
<dbReference type="Proteomes" id="UP000183569">
    <property type="component" value="Unassembled WGS sequence"/>
</dbReference>
<organism evidence="1 2">
    <name type="scientific">Kosakonia sacchari</name>
    <dbReference type="NCBI Taxonomy" id="1158459"/>
    <lineage>
        <taxon>Bacteria</taxon>
        <taxon>Pseudomonadati</taxon>
        <taxon>Pseudomonadota</taxon>
        <taxon>Gammaproteobacteria</taxon>
        <taxon>Enterobacterales</taxon>
        <taxon>Enterobacteriaceae</taxon>
        <taxon>Kosakonia</taxon>
    </lineage>
</organism>
<dbReference type="EMBL" id="FMUI01000002">
    <property type="protein sequence ID" value="SCX41275.1"/>
    <property type="molecule type" value="Genomic_DNA"/>
</dbReference>
<evidence type="ECO:0000313" key="2">
    <source>
        <dbReference type="Proteomes" id="UP000183569"/>
    </source>
</evidence>
<accession>A0A1G4XJJ8</accession>
<name>A0A1G4XJJ8_9ENTR</name>
<comment type="caution">
    <text evidence="1">The sequence shown here is derived from an EMBL/GenBank/DDBJ whole genome shotgun (WGS) entry which is preliminary data.</text>
</comment>
<sequence>MKSLKESTTELDWVGSMMLLFKSEKYSGKILIVVEGRTDISFFKCMKLHDSIHYDSPCKGKISVIESVRKLREAGNDKVYGVCDADFDLILERTYKDIFLTDFHDIEVMMINCGFMRKFFFEYTNPKSYEHIDENTLISEIEKNILDVCYHIGILKWINIEHDFGFNFASLDVELFLHFDDFRIIFDKNAFIDSVLRRYKKEIDRDYILRLYNEYKSKAVDILHICNGHDFTNVLSKLYKGAFTNDKNINQDKIERNLRLYYSSQHFEQTNLYSKIKNILQRYEGELRLVG</sequence>
<proteinExistence type="predicted"/>
<evidence type="ECO:0008006" key="3">
    <source>
        <dbReference type="Google" id="ProtNLM"/>
    </source>
</evidence>